<accession>A0ABC8RLK0</accession>
<reference evidence="1 2" key="1">
    <citation type="submission" date="2024-02" db="EMBL/GenBank/DDBJ databases">
        <authorList>
            <person name="Vignale AGUSTIN F."/>
            <person name="Sosa J E."/>
            <person name="Modenutti C."/>
        </authorList>
    </citation>
    <scope>NUCLEOTIDE SEQUENCE [LARGE SCALE GENOMIC DNA]</scope>
</reference>
<sequence length="585" mass="63942">MAFPDPLGKGFLQRFLLNLCAHSCTRAILVRLLLDMIGPETEGPVGRLLTVNSQRLYGCQSNVVYGQSQLLDESSNQKYLETKKDKGKEKIVELGYSSDSLGGSRKGDVPVILFLKLLSQPLFLRSIAHLEQVMGLLQVVVYTAASKLDCQSNSEQAVVSSQNLSGNETVSDVPKDPPLSEMEAIQGDLGASGELHTSEGQRSTNMYDIFLQRPQSDLHNLCSLLGHEGLADKVYTLAGEPLGKGFLQRFLLNLCAHSCTRAILVRLLLDMIGPETEGPVGRLLTVNSQRLYGCQSNVVYGQSQLLDESSNQKYLETKKDKGKEKIVELGYSSDSLGGSRKGDVPVILFLKLLSQPLFLRSIAHLEQVMGLLQVVVYTAASKLDCQSNSEQAVVSSQNLSGNETVSDVPKDPPLSEMEAIQGDLGASGELHTSEGQRSTNMYDIFLQRPQSDLHNLCSLLGHEGLFINQARRQSLHACWGGAEKLALVAASHRKFFIMELSDLAHSLNNLAVSELITLRNTHMLGLSAGSMAVAAILCVLQTFSSLSSPSVDRNKVKKSGEELDEHATLWKLYVALEPLWQELSD</sequence>
<protein>
    <submittedName>
        <fullName evidence="1">Uncharacterized protein</fullName>
    </submittedName>
</protein>
<gene>
    <name evidence="1" type="ORF">ILEXP_LOCUS12855</name>
</gene>
<proteinExistence type="predicted"/>
<dbReference type="AlphaFoldDB" id="A0ABC8RLK0"/>
<dbReference type="Proteomes" id="UP001642360">
    <property type="component" value="Unassembled WGS sequence"/>
</dbReference>
<comment type="caution">
    <text evidence="1">The sequence shown here is derived from an EMBL/GenBank/DDBJ whole genome shotgun (WGS) entry which is preliminary data.</text>
</comment>
<name>A0ABC8RLK0_9AQUA</name>
<organism evidence="1 2">
    <name type="scientific">Ilex paraguariensis</name>
    <name type="common">yerba mate</name>
    <dbReference type="NCBI Taxonomy" id="185542"/>
    <lineage>
        <taxon>Eukaryota</taxon>
        <taxon>Viridiplantae</taxon>
        <taxon>Streptophyta</taxon>
        <taxon>Embryophyta</taxon>
        <taxon>Tracheophyta</taxon>
        <taxon>Spermatophyta</taxon>
        <taxon>Magnoliopsida</taxon>
        <taxon>eudicotyledons</taxon>
        <taxon>Gunneridae</taxon>
        <taxon>Pentapetalae</taxon>
        <taxon>asterids</taxon>
        <taxon>campanulids</taxon>
        <taxon>Aquifoliales</taxon>
        <taxon>Aquifoliaceae</taxon>
        <taxon>Ilex</taxon>
    </lineage>
</organism>
<keyword evidence="2" id="KW-1185">Reference proteome</keyword>
<evidence type="ECO:0000313" key="1">
    <source>
        <dbReference type="EMBL" id="CAK9145061.1"/>
    </source>
</evidence>
<dbReference type="EMBL" id="CAUOFW020001458">
    <property type="protein sequence ID" value="CAK9145061.1"/>
    <property type="molecule type" value="Genomic_DNA"/>
</dbReference>
<evidence type="ECO:0000313" key="2">
    <source>
        <dbReference type="Proteomes" id="UP001642360"/>
    </source>
</evidence>